<feature type="transmembrane region" description="Helical" evidence="1">
    <location>
        <begin position="30"/>
        <end position="58"/>
    </location>
</feature>
<sequence length="337" mass="37801">MSMNPINSTPLQPAPLDHIPVKSISRRKKVVLLSLLCFFVLCSSLILGFHGFIAWTLARPTIAPLSSNPAKAVGLPYQNVTFPSSNGSSTLSGWYIPTAQASSQTVIFSHGYGGNREELWVPIYSLAKKLHDSGYNVLMFDYGYVHPENDRIVTAGIQESKELLGAVNYIKEKGSERVYVWGFSMGAGTALQAALQTKDIDGMILDSTFLLNPDTLYHNMKQYVNIPKFPSLPLVRVFFPLLNGVNMNQIPYQAVTTHEYPMPIYFIHGDEDERAPHEIAEGVYKNQHNVFSNYWMLPTGKHELIYSAKPDEYITRTFGFLKTISRPQLPESGFVEM</sequence>
<dbReference type="InterPro" id="IPR000073">
    <property type="entry name" value="AB_hydrolase_1"/>
</dbReference>
<dbReference type="AlphaFoldDB" id="A0A410X3L6"/>
<evidence type="ECO:0000259" key="2">
    <source>
        <dbReference type="Pfam" id="PF00561"/>
    </source>
</evidence>
<dbReference type="GeneID" id="95378556"/>
<accession>A0A410X3L6</accession>
<protein>
    <submittedName>
        <fullName evidence="4">Alpha/beta hydrolase</fullName>
    </submittedName>
</protein>
<keyword evidence="4" id="KW-0378">Hydrolase</keyword>
<evidence type="ECO:0000256" key="1">
    <source>
        <dbReference type="SAM" id="Phobius"/>
    </source>
</evidence>
<dbReference type="SUPFAM" id="SSF53474">
    <property type="entry name" value="alpha/beta-Hydrolases"/>
    <property type="match status" value="1"/>
</dbReference>
<reference evidence="4 5" key="1">
    <citation type="submission" date="2018-01" db="EMBL/GenBank/DDBJ databases">
        <title>The whole genome sequencing and assembly of Paenibacillus chitinolyticus KCCM 41400 strain.</title>
        <authorList>
            <person name="Kim J.-Y."/>
            <person name="Park M.-K."/>
            <person name="Lee Y.-J."/>
            <person name="Yi H."/>
            <person name="Bahn Y.-S."/>
            <person name="Kim J.F."/>
            <person name="Lee D.-W."/>
        </authorList>
    </citation>
    <scope>NUCLEOTIDE SEQUENCE [LARGE SCALE GENOMIC DNA]</scope>
    <source>
        <strain evidence="4 5">KCCM 41400</strain>
    </source>
</reference>
<dbReference type="RefSeq" id="WP_042234921.1">
    <property type="nucleotide sequence ID" value="NZ_CP026520.1"/>
</dbReference>
<keyword evidence="1" id="KW-0472">Membrane</keyword>
<evidence type="ECO:0000313" key="3">
    <source>
        <dbReference type="EMBL" id="MCY9595298.1"/>
    </source>
</evidence>
<dbReference type="EMBL" id="CP026520">
    <property type="protein sequence ID" value="QAV21224.1"/>
    <property type="molecule type" value="Genomic_DNA"/>
</dbReference>
<keyword evidence="1" id="KW-0812">Transmembrane</keyword>
<reference evidence="3 6" key="2">
    <citation type="submission" date="2022-05" db="EMBL/GenBank/DDBJ databases">
        <title>Genome Sequencing of Bee-Associated Microbes.</title>
        <authorList>
            <person name="Dunlap C."/>
        </authorList>
    </citation>
    <scope>NUCLEOTIDE SEQUENCE [LARGE SCALE GENOMIC DNA]</scope>
    <source>
        <strain evidence="3 6">NRRL B-23120</strain>
    </source>
</reference>
<dbReference type="GO" id="GO:0016787">
    <property type="term" value="F:hydrolase activity"/>
    <property type="evidence" value="ECO:0007669"/>
    <property type="project" value="UniProtKB-KW"/>
</dbReference>
<dbReference type="Proteomes" id="UP000288943">
    <property type="component" value="Chromosome"/>
</dbReference>
<keyword evidence="6" id="KW-1185">Reference proteome</keyword>
<dbReference type="PANTHER" id="PTHR12277">
    <property type="entry name" value="ALPHA/BETA HYDROLASE DOMAIN-CONTAINING PROTEIN"/>
    <property type="match status" value="1"/>
</dbReference>
<gene>
    <name evidence="3" type="ORF">M5X16_05865</name>
    <name evidence="4" type="ORF">PC41400_27585</name>
</gene>
<evidence type="ECO:0000313" key="5">
    <source>
        <dbReference type="Proteomes" id="UP000288943"/>
    </source>
</evidence>
<dbReference type="PANTHER" id="PTHR12277:SF81">
    <property type="entry name" value="PROTEIN ABHD13"/>
    <property type="match status" value="1"/>
</dbReference>
<feature type="domain" description="AB hydrolase-1" evidence="2">
    <location>
        <begin position="105"/>
        <end position="222"/>
    </location>
</feature>
<evidence type="ECO:0000313" key="4">
    <source>
        <dbReference type="EMBL" id="QAV21224.1"/>
    </source>
</evidence>
<organism evidence="4 5">
    <name type="scientific">Paenibacillus chitinolyticus</name>
    <dbReference type="NCBI Taxonomy" id="79263"/>
    <lineage>
        <taxon>Bacteria</taxon>
        <taxon>Bacillati</taxon>
        <taxon>Bacillota</taxon>
        <taxon>Bacilli</taxon>
        <taxon>Bacillales</taxon>
        <taxon>Paenibacillaceae</taxon>
        <taxon>Paenibacillus</taxon>
    </lineage>
</organism>
<dbReference type="OrthoDB" id="9776685at2"/>
<name>A0A410X3L6_9BACL</name>
<dbReference type="EMBL" id="JAMDMJ010000007">
    <property type="protein sequence ID" value="MCY9595298.1"/>
    <property type="molecule type" value="Genomic_DNA"/>
</dbReference>
<dbReference type="KEGG" id="pchi:PC41400_27585"/>
<dbReference type="Gene3D" id="3.40.50.1820">
    <property type="entry name" value="alpha/beta hydrolase"/>
    <property type="match status" value="1"/>
</dbReference>
<keyword evidence="1" id="KW-1133">Transmembrane helix</keyword>
<dbReference type="Pfam" id="PF00561">
    <property type="entry name" value="Abhydrolase_1"/>
    <property type="match status" value="1"/>
</dbReference>
<proteinExistence type="predicted"/>
<evidence type="ECO:0000313" key="6">
    <source>
        <dbReference type="Proteomes" id="UP001527202"/>
    </source>
</evidence>
<dbReference type="Proteomes" id="UP001527202">
    <property type="component" value="Unassembled WGS sequence"/>
</dbReference>
<dbReference type="InterPro" id="IPR029058">
    <property type="entry name" value="AB_hydrolase_fold"/>
</dbReference>